<dbReference type="NCBIfam" id="TIGR03363">
    <property type="entry name" value="VI_chp_8"/>
    <property type="match status" value="1"/>
</dbReference>
<reference evidence="4" key="1">
    <citation type="journal article" date="2019" name="Int. J. Syst. Evol. Microbiol.">
        <title>The Global Catalogue of Microorganisms (GCM) 10K type strain sequencing project: providing services to taxonomists for standard genome sequencing and annotation.</title>
        <authorList>
            <consortium name="The Broad Institute Genomics Platform"/>
            <consortium name="The Broad Institute Genome Sequencing Center for Infectious Disease"/>
            <person name="Wu L."/>
            <person name="Ma J."/>
        </authorList>
    </citation>
    <scope>NUCLEOTIDE SEQUENCE [LARGE SCALE GENOMIC DNA]</scope>
    <source>
        <strain evidence="4">CGMCC 1.19062</strain>
    </source>
</reference>
<accession>A0ABW5DSW7</accession>
<dbReference type="RefSeq" id="WP_379877324.1">
    <property type="nucleotide sequence ID" value="NZ_JBHUIP010000013.1"/>
</dbReference>
<evidence type="ECO:0000259" key="2">
    <source>
        <dbReference type="Pfam" id="PF06812"/>
    </source>
</evidence>
<name>A0ABW5DSW7_9PROT</name>
<protein>
    <submittedName>
        <fullName evidence="3">Type VI secretion system protein TssA</fullName>
    </submittedName>
</protein>
<dbReference type="InterPro" id="IPR017740">
    <property type="entry name" value="TssA-like"/>
</dbReference>
<organism evidence="3 4">
    <name type="scientific">Lacibacterium aquatile</name>
    <dbReference type="NCBI Taxonomy" id="1168082"/>
    <lineage>
        <taxon>Bacteria</taxon>
        <taxon>Pseudomonadati</taxon>
        <taxon>Pseudomonadota</taxon>
        <taxon>Alphaproteobacteria</taxon>
        <taxon>Rhodospirillales</taxon>
        <taxon>Rhodospirillaceae</taxon>
    </lineage>
</organism>
<dbReference type="EMBL" id="JBHUIP010000013">
    <property type="protein sequence ID" value="MFD2264253.1"/>
    <property type="molecule type" value="Genomic_DNA"/>
</dbReference>
<evidence type="ECO:0000256" key="1">
    <source>
        <dbReference type="SAM" id="MobiDB-lite"/>
    </source>
</evidence>
<proteinExistence type="predicted"/>
<dbReference type="Proteomes" id="UP001597295">
    <property type="component" value="Unassembled WGS sequence"/>
</dbReference>
<dbReference type="Pfam" id="PF06812">
    <property type="entry name" value="ImpA_N"/>
    <property type="match status" value="1"/>
</dbReference>
<dbReference type="InterPro" id="IPR010657">
    <property type="entry name" value="ImpA_N"/>
</dbReference>
<comment type="caution">
    <text evidence="3">The sequence shown here is derived from an EMBL/GenBank/DDBJ whole genome shotgun (WGS) entry which is preliminary data.</text>
</comment>
<feature type="region of interest" description="Disordered" evidence="1">
    <location>
        <begin position="1"/>
        <end position="20"/>
    </location>
</feature>
<sequence>MRDLTELLNPIPGDNPAGPHLRYDPVYDQLQELRREDDQSAPRGIWQTKMKVADWGGLIDLAADTLATKSKDLQIAAWLVEGLTARQGLLGLAAGFDLLAALSETFWANLWPELGDDGDTEGRLAPFDWLDDKLPSRIAMIAITDSDPLMSWHQWVSSQRRAASANQVTGRKAKSENQEADAQLEEAFAAVEATDTAHFLRLTQALTMVSGRLEHLKSVLSDQLGAGAPSLTGISQMLGSITGFIHAVLSDRGVLPEEIVPGNTATIPALPMTEDSFMSETADGDAPEEFEMEGEETTPAAAPSGPQGIRDRDHAYRILTQVAAYLEKTEPHSPVPHLIMRAVGWGQMSLPELLQEMMAEGSDTFKLLGLDKAAPPRKGR</sequence>
<keyword evidence="4" id="KW-1185">Reference proteome</keyword>
<dbReference type="PANTHER" id="PTHR37951:SF1">
    <property type="entry name" value="TYPE VI SECRETION SYSTEM COMPONENT TSSA1"/>
    <property type="match status" value="1"/>
</dbReference>
<dbReference type="PANTHER" id="PTHR37951">
    <property type="entry name" value="CYTOPLASMIC PROTEIN-RELATED"/>
    <property type="match status" value="1"/>
</dbReference>
<evidence type="ECO:0000313" key="4">
    <source>
        <dbReference type="Proteomes" id="UP001597295"/>
    </source>
</evidence>
<evidence type="ECO:0000313" key="3">
    <source>
        <dbReference type="EMBL" id="MFD2264253.1"/>
    </source>
</evidence>
<feature type="domain" description="ImpA N-terminal" evidence="2">
    <location>
        <begin position="8"/>
        <end position="131"/>
    </location>
</feature>
<gene>
    <name evidence="3" type="primary">tssA</name>
    <name evidence="3" type="ORF">ACFSM5_15225</name>
</gene>